<evidence type="ECO:0000313" key="4">
    <source>
        <dbReference type="Proteomes" id="UP000002748"/>
    </source>
</evidence>
<feature type="transmembrane region" description="Helical" evidence="2">
    <location>
        <begin position="85"/>
        <end position="106"/>
    </location>
</feature>
<evidence type="ECO:0000313" key="3">
    <source>
        <dbReference type="EMBL" id="EJT52923.1"/>
    </source>
</evidence>
<sequence length="402" mass="44537">MPTELLSFPPAYSVVGLYRLLTDPSIREPVYAKVKHASVRGAIVSGAYAILGWGIMDWVVKKFVLRGKTGTVTLGHGSLSINIDLLFYTHLLILLPQLGSIMRFFIIKNLRIARSRAFNLTVQSRGKPAEFWNQGYVEEWQDPPKPTTSERKLFGRLRGPTHHQEKWVKWLLWWPSKIVIKNSFGFVASWLEGLPIIGLLFSVSNRIGAAMWAHDLEKRQHLFGHHVLKPLPPNRTGMFGSGTALDITLEVVRQEKEIHAKWSHRPAYAPVTVDSEEIDDQPPSYEMSEGDNLRRSAGAPASSDVRGVSGSVDVGLTQAAQRMPPPLPPRKGNVEPHMPDKIPRPGRPGAQQATAPIPDVSDREVNAIGLRGSILHDEVLEPCAEAAELANSMTCIDSDGQT</sequence>
<proteinExistence type="predicted"/>
<dbReference type="OrthoDB" id="10012223at2759"/>
<accession>J5RJ34</accession>
<dbReference type="GeneID" id="25984184"/>
<evidence type="ECO:0000256" key="1">
    <source>
        <dbReference type="SAM" id="MobiDB-lite"/>
    </source>
</evidence>
<comment type="caution">
    <text evidence="3">The sequence shown here is derived from an EMBL/GenBank/DDBJ whole genome shotgun (WGS) entry which is preliminary data.</text>
</comment>
<gene>
    <name evidence="3" type="ORF">A1Q1_00670</name>
</gene>
<keyword evidence="2" id="KW-0812">Transmembrane</keyword>
<dbReference type="VEuPathDB" id="FungiDB:A1Q1_00670"/>
<organism evidence="3 4">
    <name type="scientific">Trichosporon asahii var. asahii (strain ATCC 90039 / CBS 2479 / JCM 2466 / KCTC 7840 / NBRC 103889/ NCYC 2677 / UAMH 7654)</name>
    <name type="common">Yeast</name>
    <dbReference type="NCBI Taxonomy" id="1186058"/>
    <lineage>
        <taxon>Eukaryota</taxon>
        <taxon>Fungi</taxon>
        <taxon>Dikarya</taxon>
        <taxon>Basidiomycota</taxon>
        <taxon>Agaricomycotina</taxon>
        <taxon>Tremellomycetes</taxon>
        <taxon>Trichosporonales</taxon>
        <taxon>Trichosporonaceae</taxon>
        <taxon>Trichosporon</taxon>
    </lineage>
</organism>
<dbReference type="PANTHER" id="PTHR34292">
    <property type="entry name" value="OUTER SPORE WALL PROTEIN LDS1"/>
    <property type="match status" value="1"/>
</dbReference>
<dbReference type="EMBL" id="ALBS01000012">
    <property type="protein sequence ID" value="EJT52923.1"/>
    <property type="molecule type" value="Genomic_DNA"/>
</dbReference>
<dbReference type="PANTHER" id="PTHR34292:SF2">
    <property type="entry name" value="OUTER SPORE WALL PROTEIN LDS1"/>
    <property type="match status" value="1"/>
</dbReference>
<feature type="transmembrane region" description="Helical" evidence="2">
    <location>
        <begin position="37"/>
        <end position="56"/>
    </location>
</feature>
<reference evidence="3 4" key="1">
    <citation type="journal article" date="2012" name="Eukaryot. Cell">
        <title>Draft genome sequence of CBS 2479, the standard type strain of Trichosporon asahii.</title>
        <authorList>
            <person name="Yang R.Y."/>
            <person name="Li H.T."/>
            <person name="Zhu H."/>
            <person name="Zhou G.P."/>
            <person name="Wang M."/>
            <person name="Wang L."/>
        </authorList>
    </citation>
    <scope>NUCLEOTIDE SEQUENCE [LARGE SCALE GENOMIC DNA]</scope>
    <source>
        <strain evidence="4">ATCC 90039 / CBS 2479 / JCM 2466 / KCTC 7840 / NCYC 2677 / UAMH 7654</strain>
    </source>
</reference>
<name>J5RJ34_TRIAS</name>
<evidence type="ECO:0000256" key="2">
    <source>
        <dbReference type="SAM" id="Phobius"/>
    </source>
</evidence>
<keyword evidence="2" id="KW-1133">Transmembrane helix</keyword>
<dbReference type="RefSeq" id="XP_014183884.1">
    <property type="nucleotide sequence ID" value="XM_014328409.1"/>
</dbReference>
<protein>
    <submittedName>
        <fullName evidence="3">Uncharacterized protein</fullName>
    </submittedName>
</protein>
<dbReference type="HOGENOM" id="CLU_685474_0_0_1"/>
<dbReference type="InterPro" id="IPR052786">
    <property type="entry name" value="Spore_wall_assembly"/>
</dbReference>
<dbReference type="AlphaFoldDB" id="J5RJ34"/>
<dbReference type="KEGG" id="tasa:A1Q1_00670"/>
<feature type="compositionally biased region" description="Low complexity" evidence="1">
    <location>
        <begin position="302"/>
        <end position="315"/>
    </location>
</feature>
<keyword evidence="2" id="KW-0472">Membrane</keyword>
<feature type="compositionally biased region" description="Basic and acidic residues" evidence="1">
    <location>
        <begin position="332"/>
        <end position="343"/>
    </location>
</feature>
<feature type="region of interest" description="Disordered" evidence="1">
    <location>
        <begin position="272"/>
        <end position="359"/>
    </location>
</feature>
<dbReference type="Proteomes" id="UP000002748">
    <property type="component" value="Unassembled WGS sequence"/>
</dbReference>